<organism evidence="2 3">
    <name type="scientific">Rhipicephalus microplus</name>
    <name type="common">Cattle tick</name>
    <name type="synonym">Boophilus microplus</name>
    <dbReference type="NCBI Taxonomy" id="6941"/>
    <lineage>
        <taxon>Eukaryota</taxon>
        <taxon>Metazoa</taxon>
        <taxon>Ecdysozoa</taxon>
        <taxon>Arthropoda</taxon>
        <taxon>Chelicerata</taxon>
        <taxon>Arachnida</taxon>
        <taxon>Acari</taxon>
        <taxon>Parasitiformes</taxon>
        <taxon>Ixodida</taxon>
        <taxon>Ixodoidea</taxon>
        <taxon>Ixodidae</taxon>
        <taxon>Rhipicephalinae</taxon>
        <taxon>Rhipicephalus</taxon>
        <taxon>Boophilus</taxon>
    </lineage>
</organism>
<dbReference type="Gene3D" id="4.10.60.10">
    <property type="entry name" value="Zinc finger, CCHC-type"/>
    <property type="match status" value="1"/>
</dbReference>
<dbReference type="AlphaFoldDB" id="A0A9J6DJ66"/>
<sequence>MASQVNEHNSPSPEGSWNTVSANRKPASTTRPRSKLITVEIQLPPGTLMPKLSLYNLLATIIAAANLSPKTSAEITLQTKPAQSIAFLKTHSPLTAHLLLSLTSLELNGKPITIKPYAPSPPISCLGIIHNVGGHFTSSQLLHDLESFTSDKLVARMMGSAESVLIKFAGTVIPCFVYFKLVSFRCRPHKPKPPTCTRCLAIGHHAHECPQPSVPAKCRHCASLLPADPDAHVATQPWRSSERSLLFNPPLSSSPGFLGIQVLTEMSLLISLPVIYCTEHRSFPGQHLWKTVRALRIRMGRSLCITLSRRYISNSG</sequence>
<evidence type="ECO:0000256" key="1">
    <source>
        <dbReference type="SAM" id="MobiDB-lite"/>
    </source>
</evidence>
<accession>A0A9J6DJ66</accession>
<reference evidence="2" key="2">
    <citation type="submission" date="2021-09" db="EMBL/GenBank/DDBJ databases">
        <authorList>
            <person name="Jia N."/>
            <person name="Wang J."/>
            <person name="Shi W."/>
            <person name="Du L."/>
            <person name="Sun Y."/>
            <person name="Zhan W."/>
            <person name="Jiang J."/>
            <person name="Wang Q."/>
            <person name="Zhang B."/>
            <person name="Ji P."/>
            <person name="Sakyi L.B."/>
            <person name="Cui X."/>
            <person name="Yuan T."/>
            <person name="Jiang B."/>
            <person name="Yang W."/>
            <person name="Lam T.T.-Y."/>
            <person name="Chang Q."/>
            <person name="Ding S."/>
            <person name="Wang X."/>
            <person name="Zhu J."/>
            <person name="Ruan X."/>
            <person name="Zhao L."/>
            <person name="Wei J."/>
            <person name="Que T."/>
            <person name="Du C."/>
            <person name="Cheng J."/>
            <person name="Dai P."/>
            <person name="Han X."/>
            <person name="Huang E."/>
            <person name="Gao Y."/>
            <person name="Liu J."/>
            <person name="Shao H."/>
            <person name="Ye R."/>
            <person name="Li L."/>
            <person name="Wei W."/>
            <person name="Wang X."/>
            <person name="Wang C."/>
            <person name="Huo Q."/>
            <person name="Li W."/>
            <person name="Guo W."/>
            <person name="Chen H."/>
            <person name="Chen S."/>
            <person name="Zhou L."/>
            <person name="Zhou L."/>
            <person name="Ni X."/>
            <person name="Tian J."/>
            <person name="Zhou Y."/>
            <person name="Sheng Y."/>
            <person name="Liu T."/>
            <person name="Pan Y."/>
            <person name="Xia L."/>
            <person name="Li J."/>
            <person name="Zhao F."/>
            <person name="Cao W."/>
        </authorList>
    </citation>
    <scope>NUCLEOTIDE SEQUENCE</scope>
    <source>
        <strain evidence="2">Rmic-2018</strain>
        <tissue evidence="2">Larvae</tissue>
    </source>
</reference>
<protein>
    <recommendedName>
        <fullName evidence="4">CCHC-type domain-containing protein</fullName>
    </recommendedName>
</protein>
<comment type="caution">
    <text evidence="2">The sequence shown here is derived from an EMBL/GenBank/DDBJ whole genome shotgun (WGS) entry which is preliminary data.</text>
</comment>
<dbReference type="EMBL" id="JABSTU010000009">
    <property type="protein sequence ID" value="KAH8022043.1"/>
    <property type="molecule type" value="Genomic_DNA"/>
</dbReference>
<dbReference type="Proteomes" id="UP000821866">
    <property type="component" value="Chromosome 7"/>
</dbReference>
<evidence type="ECO:0008006" key="4">
    <source>
        <dbReference type="Google" id="ProtNLM"/>
    </source>
</evidence>
<feature type="compositionally biased region" description="Polar residues" evidence="1">
    <location>
        <begin position="1"/>
        <end position="31"/>
    </location>
</feature>
<keyword evidence="3" id="KW-1185">Reference proteome</keyword>
<reference evidence="2" key="1">
    <citation type="journal article" date="2020" name="Cell">
        <title>Large-Scale Comparative Analyses of Tick Genomes Elucidate Their Genetic Diversity and Vector Capacities.</title>
        <authorList>
            <consortium name="Tick Genome and Microbiome Consortium (TIGMIC)"/>
            <person name="Jia N."/>
            <person name="Wang J."/>
            <person name="Shi W."/>
            <person name="Du L."/>
            <person name="Sun Y."/>
            <person name="Zhan W."/>
            <person name="Jiang J.F."/>
            <person name="Wang Q."/>
            <person name="Zhang B."/>
            <person name="Ji P."/>
            <person name="Bell-Sakyi L."/>
            <person name="Cui X.M."/>
            <person name="Yuan T.T."/>
            <person name="Jiang B.G."/>
            <person name="Yang W.F."/>
            <person name="Lam T.T."/>
            <person name="Chang Q.C."/>
            <person name="Ding S.J."/>
            <person name="Wang X.J."/>
            <person name="Zhu J.G."/>
            <person name="Ruan X.D."/>
            <person name="Zhao L."/>
            <person name="Wei J.T."/>
            <person name="Ye R.Z."/>
            <person name="Que T.C."/>
            <person name="Du C.H."/>
            <person name="Zhou Y.H."/>
            <person name="Cheng J.X."/>
            <person name="Dai P.F."/>
            <person name="Guo W.B."/>
            <person name="Han X.H."/>
            <person name="Huang E.J."/>
            <person name="Li L.F."/>
            <person name="Wei W."/>
            <person name="Gao Y.C."/>
            <person name="Liu J.Z."/>
            <person name="Shao H.Z."/>
            <person name="Wang X."/>
            <person name="Wang C.C."/>
            <person name="Yang T.C."/>
            <person name="Huo Q.B."/>
            <person name="Li W."/>
            <person name="Chen H.Y."/>
            <person name="Chen S.E."/>
            <person name="Zhou L.G."/>
            <person name="Ni X.B."/>
            <person name="Tian J.H."/>
            <person name="Sheng Y."/>
            <person name="Liu T."/>
            <person name="Pan Y.S."/>
            <person name="Xia L.Y."/>
            <person name="Li J."/>
            <person name="Zhao F."/>
            <person name="Cao W.C."/>
        </authorList>
    </citation>
    <scope>NUCLEOTIDE SEQUENCE</scope>
    <source>
        <strain evidence="2">Rmic-2018</strain>
    </source>
</reference>
<name>A0A9J6DJ66_RHIMP</name>
<feature type="region of interest" description="Disordered" evidence="1">
    <location>
        <begin position="1"/>
        <end position="33"/>
    </location>
</feature>
<gene>
    <name evidence="2" type="ORF">HPB51_021483</name>
</gene>
<evidence type="ECO:0000313" key="3">
    <source>
        <dbReference type="Proteomes" id="UP000821866"/>
    </source>
</evidence>
<evidence type="ECO:0000313" key="2">
    <source>
        <dbReference type="EMBL" id="KAH8022043.1"/>
    </source>
</evidence>
<proteinExistence type="predicted"/>